<feature type="compositionally biased region" description="Low complexity" evidence="1">
    <location>
        <begin position="749"/>
        <end position="761"/>
    </location>
</feature>
<feature type="region of interest" description="Disordered" evidence="1">
    <location>
        <begin position="398"/>
        <end position="430"/>
    </location>
</feature>
<dbReference type="AlphaFoldDB" id="A0A9W8HQS3"/>
<feature type="region of interest" description="Disordered" evidence="1">
    <location>
        <begin position="132"/>
        <end position="163"/>
    </location>
</feature>
<feature type="compositionally biased region" description="Low complexity" evidence="1">
    <location>
        <begin position="673"/>
        <end position="683"/>
    </location>
</feature>
<sequence length="798" mass="85246">MSPAATSELLRPKTAPSPNLYDFPAPPDQPPNVIRNSMLIPDPQKRASRRLSANGTSPPCSPCPAPQDLGNNKTQEVSAPGLYLGNFKRFSKSTTSLPAMLSSHNFGLCDDIQLGDYQYYPSEADQKTAAEHRQGKAQVQQPSADQPHQLRAARSHHNLQNPEDCGVLSQSMLSMASKIEPMPDVADLLSPIECDSYEYVAEEDKPTGIITLVSHHTNEEPLSPPASAFPMQSAPETSVASNGVRTRVAGPIPRKQMSMAQLEARCINRNSMLVSGTLLPAVHMAAADDLAQQSRNTRDPLDIQLDKRLRRASRYLYDVPGSGPLGSGGGVQETLSKALNWPQRLGRTASKRDTRTNSTVIDQYKIYDIYEESIWHSTHAAGSGVPGDSGFAAAHVGRPTTSRARASRVDGSLGTAPEDRERPGGVGMRTLRSVASSPGLLPWRMMKTWKPQTLKTRNASYNHNGTWGRGGMISGSDYSDSESDSDSDLSIGMAGAAAGSAVRKPPKAAQRKPSTIHLFVKKASLSLIRRSVSFYKSVGGSNNATKPTAAGEGFDGTVDLTARISSSSSLADRTKPKKRTRRLASALRHAGSMLRGTLRASDRKRPASTDSSSDIVSAYPTDSMPGRDLESYLSSSACNSPSMEAPTTANNSTTVCGEAGRESESESDGDGDSVGSTSVGSYSKAAKYVPPRRPPFLGLHRKRAGGGEPKRVETGLDHQHQHQHQHRGFGSESYASSIGSGDGSGGSSSGTFAAAPSSASARLRPTQFNSPFTTLPYGAYAQLNQMGQRQYHPPTAGE</sequence>
<dbReference type="EMBL" id="JANBUM010000019">
    <property type="protein sequence ID" value="KAJ2787559.1"/>
    <property type="molecule type" value="Genomic_DNA"/>
</dbReference>
<feature type="compositionally biased region" description="Basic and acidic residues" evidence="1">
    <location>
        <begin position="708"/>
        <end position="720"/>
    </location>
</feature>
<organism evidence="2 3">
    <name type="scientific">Coemansia interrupta</name>
    <dbReference type="NCBI Taxonomy" id="1126814"/>
    <lineage>
        <taxon>Eukaryota</taxon>
        <taxon>Fungi</taxon>
        <taxon>Fungi incertae sedis</taxon>
        <taxon>Zoopagomycota</taxon>
        <taxon>Kickxellomycotina</taxon>
        <taxon>Kickxellomycetes</taxon>
        <taxon>Kickxellales</taxon>
        <taxon>Kickxellaceae</taxon>
        <taxon>Coemansia</taxon>
    </lineage>
</organism>
<proteinExistence type="predicted"/>
<evidence type="ECO:0000313" key="3">
    <source>
        <dbReference type="Proteomes" id="UP001140172"/>
    </source>
</evidence>
<evidence type="ECO:0000256" key="1">
    <source>
        <dbReference type="SAM" id="MobiDB-lite"/>
    </source>
</evidence>
<feature type="region of interest" description="Disordered" evidence="1">
    <location>
        <begin position="1"/>
        <end position="76"/>
    </location>
</feature>
<gene>
    <name evidence="2" type="ORF">GGI15_000639</name>
</gene>
<dbReference type="OrthoDB" id="256303at2759"/>
<reference evidence="2" key="1">
    <citation type="submission" date="2022-07" db="EMBL/GenBank/DDBJ databases">
        <title>Phylogenomic reconstructions and comparative analyses of Kickxellomycotina fungi.</title>
        <authorList>
            <person name="Reynolds N.K."/>
            <person name="Stajich J.E."/>
            <person name="Barry K."/>
            <person name="Grigoriev I.V."/>
            <person name="Crous P."/>
            <person name="Smith M.E."/>
        </authorList>
    </citation>
    <scope>NUCLEOTIDE SEQUENCE</scope>
    <source>
        <strain evidence="2">BCRC 34489</strain>
    </source>
</reference>
<evidence type="ECO:0000313" key="2">
    <source>
        <dbReference type="EMBL" id="KAJ2787559.1"/>
    </source>
</evidence>
<feature type="compositionally biased region" description="Polar residues" evidence="1">
    <location>
        <begin position="632"/>
        <end position="655"/>
    </location>
</feature>
<feature type="region of interest" description="Disordered" evidence="1">
    <location>
        <begin position="222"/>
        <end position="242"/>
    </location>
</feature>
<keyword evidence="3" id="KW-1185">Reference proteome</keyword>
<protein>
    <submittedName>
        <fullName evidence="2">Uncharacterized protein</fullName>
    </submittedName>
</protein>
<accession>A0A9W8HQS3</accession>
<feature type="compositionally biased region" description="Polar residues" evidence="1">
    <location>
        <begin position="137"/>
        <end position="146"/>
    </location>
</feature>
<name>A0A9W8HQS3_9FUNG</name>
<dbReference type="Proteomes" id="UP001140172">
    <property type="component" value="Unassembled WGS sequence"/>
</dbReference>
<comment type="caution">
    <text evidence="2">The sequence shown here is derived from an EMBL/GenBank/DDBJ whole genome shotgun (WGS) entry which is preliminary data.</text>
</comment>
<feature type="region of interest" description="Disordered" evidence="1">
    <location>
        <begin position="567"/>
        <end position="767"/>
    </location>
</feature>